<dbReference type="AlphaFoldDB" id="A0A162D9C1"/>
<name>A0A162D9C1_9ENTR</name>
<gene>
    <name evidence="1" type="ORF">SAMEA2273372_03530</name>
</gene>
<evidence type="ECO:0000313" key="1">
    <source>
        <dbReference type="EMBL" id="CZX89053.1"/>
    </source>
</evidence>
<protein>
    <submittedName>
        <fullName evidence="1">Uncharacterized protein</fullName>
    </submittedName>
</protein>
<proteinExistence type="predicted"/>
<comment type="caution">
    <text evidence="1">The sequence shown here is derived from an EMBL/GenBank/DDBJ whole genome shotgun (WGS) entry which is preliminary data.</text>
</comment>
<dbReference type="RefSeq" id="WP_049137435.1">
    <property type="nucleotide sequence ID" value="NZ_CP039452.1"/>
</dbReference>
<organism evidence="1 2">
    <name type="scientific">Enterobacter bugandensis</name>
    <dbReference type="NCBI Taxonomy" id="881260"/>
    <lineage>
        <taxon>Bacteria</taxon>
        <taxon>Pseudomonadati</taxon>
        <taxon>Pseudomonadota</taxon>
        <taxon>Gammaproteobacteria</taxon>
        <taxon>Enterobacterales</taxon>
        <taxon>Enterobacteriaceae</taxon>
        <taxon>Enterobacter</taxon>
    </lineage>
</organism>
<accession>A0A162D9C1</accession>
<sequence>MNNVYPEKQASILIGDAATQLSLQGINIDHVSLSYYLGKKLEYARSINDCLYAEVICIALSMLKENAKSSGQCCCKYKEWIEVSLD</sequence>
<dbReference type="Proteomes" id="UP000076063">
    <property type="component" value="Unassembled WGS sequence"/>
</dbReference>
<reference evidence="1 2" key="1">
    <citation type="submission" date="2016-03" db="EMBL/GenBank/DDBJ databases">
        <authorList>
            <consortium name="Pathogen Informatics"/>
        </authorList>
    </citation>
    <scope>NUCLEOTIDE SEQUENCE [LARGE SCALE GENOMIC DNA]</scope>
    <source>
        <strain evidence="2">e1527</strain>
    </source>
</reference>
<dbReference type="EMBL" id="FJZI01000008">
    <property type="protein sequence ID" value="CZX89053.1"/>
    <property type="molecule type" value="Genomic_DNA"/>
</dbReference>
<evidence type="ECO:0000313" key="2">
    <source>
        <dbReference type="Proteomes" id="UP000076063"/>
    </source>
</evidence>